<reference evidence="3" key="1">
    <citation type="submission" date="2022-05" db="EMBL/GenBank/DDBJ databases">
        <authorList>
            <person name="Jo J.-H."/>
            <person name="Im W.-T."/>
        </authorList>
    </citation>
    <scope>NUCLEOTIDE SEQUENCE</scope>
    <source>
        <strain evidence="3">SE158</strain>
    </source>
</reference>
<evidence type="ECO:0000259" key="2">
    <source>
        <dbReference type="Pfam" id="PF19116"/>
    </source>
</evidence>
<dbReference type="EMBL" id="JAMGBD010000002">
    <property type="protein sequence ID" value="MCL6684793.1"/>
    <property type="molecule type" value="Genomic_DNA"/>
</dbReference>
<feature type="domain" description="DUF5801" evidence="2">
    <location>
        <begin position="1372"/>
        <end position="1517"/>
    </location>
</feature>
<feature type="domain" description="DUF5801" evidence="2">
    <location>
        <begin position="927"/>
        <end position="1073"/>
    </location>
</feature>
<evidence type="ECO:0000256" key="1">
    <source>
        <dbReference type="SAM" id="MobiDB-lite"/>
    </source>
</evidence>
<feature type="domain" description="DUF5801" evidence="2">
    <location>
        <begin position="1873"/>
        <end position="2018"/>
    </location>
</feature>
<evidence type="ECO:0000313" key="3">
    <source>
        <dbReference type="EMBL" id="MCL6684793.1"/>
    </source>
</evidence>
<feature type="domain" description="DUF5801" evidence="2">
    <location>
        <begin position="759"/>
        <end position="904"/>
    </location>
</feature>
<name>A0ABT0RQG6_9SPHN</name>
<dbReference type="InterPro" id="IPR043824">
    <property type="entry name" value="DUF5801"/>
</dbReference>
<feature type="domain" description="DUF5801" evidence="2">
    <location>
        <begin position="1706"/>
        <end position="1851"/>
    </location>
</feature>
<evidence type="ECO:0000313" key="4">
    <source>
        <dbReference type="Proteomes" id="UP001165363"/>
    </source>
</evidence>
<dbReference type="Pfam" id="PF17963">
    <property type="entry name" value="Big_9"/>
    <property type="match status" value="1"/>
</dbReference>
<proteinExistence type="predicted"/>
<dbReference type="Pfam" id="PF19116">
    <property type="entry name" value="DUF5801"/>
    <property type="match status" value="8"/>
</dbReference>
<gene>
    <name evidence="3" type="ORF">LZ536_12915</name>
</gene>
<dbReference type="NCBIfam" id="TIGR01965">
    <property type="entry name" value="VCBS_repeat"/>
    <property type="match status" value="1"/>
</dbReference>
<feature type="compositionally biased region" description="Polar residues" evidence="1">
    <location>
        <begin position="288"/>
        <end position="308"/>
    </location>
</feature>
<keyword evidence="4" id="KW-1185">Reference proteome</keyword>
<feature type="domain" description="DUF5801" evidence="2">
    <location>
        <begin position="433"/>
        <end position="574"/>
    </location>
</feature>
<dbReference type="InterPro" id="IPR018247">
    <property type="entry name" value="EF_Hand_1_Ca_BS"/>
</dbReference>
<feature type="domain" description="DUF5801" evidence="2">
    <location>
        <begin position="1539"/>
        <end position="1684"/>
    </location>
</feature>
<organism evidence="3 4">
    <name type="scientific">Sphingomonas alba</name>
    <dbReference type="NCBI Taxonomy" id="2908208"/>
    <lineage>
        <taxon>Bacteria</taxon>
        <taxon>Pseudomonadati</taxon>
        <taxon>Pseudomonadota</taxon>
        <taxon>Alphaproteobacteria</taxon>
        <taxon>Sphingomonadales</taxon>
        <taxon>Sphingomonadaceae</taxon>
        <taxon>Sphingomonas</taxon>
    </lineage>
</organism>
<feature type="region of interest" description="Disordered" evidence="1">
    <location>
        <begin position="284"/>
        <end position="319"/>
    </location>
</feature>
<dbReference type="Proteomes" id="UP001165363">
    <property type="component" value="Unassembled WGS sequence"/>
</dbReference>
<dbReference type="PROSITE" id="PS00018">
    <property type="entry name" value="EF_HAND_1"/>
    <property type="match status" value="1"/>
</dbReference>
<comment type="caution">
    <text evidence="3">The sequence shown here is derived from an EMBL/GenBank/DDBJ whole genome shotgun (WGS) entry which is preliminary data.</text>
</comment>
<protein>
    <submittedName>
        <fullName evidence="3">DUF5801 domain-containing protein</fullName>
    </submittedName>
</protein>
<dbReference type="InterPro" id="IPR010221">
    <property type="entry name" value="VCBS_dom"/>
</dbReference>
<dbReference type="RefSeq" id="WP_249849185.1">
    <property type="nucleotide sequence ID" value="NZ_JAMGBD010000002.1"/>
</dbReference>
<accession>A0ABT0RQG6</accession>
<feature type="domain" description="DUF5801" evidence="2">
    <location>
        <begin position="596"/>
        <end position="738"/>
    </location>
</feature>
<sequence length="2853" mass="284059">MRYDDASQAGSATDHVSAHDDTAQLAGNDFGQTTGNIITGTGTVSGSAGADISGPGAHITAISGAGGSDDSFDANGHLVVAGQYGTLTIDANGNYSYARNAGSPEGVSDTFTYTLADAAGSSDQAKLVIAIGNPPILNAQGSQTIQTANGAVVLPAGVELSDVHVQGRDLVITLPDGSTMVIPDGAVFVPQLVVNGVEVPASNLAALLIDSEPKPAAGDQGPNQLSSGGNFEVPVAPLDPGVPLGDLIPPTELHYTPPEVHELFPPVQNQEPIIGVSAVNVSDEGVSSVDTPNPDNVGSPDTTNNRINSGILPVSDPDGDPLTVTLTAPTESLTSQGTAITWSVSPDGQTVTGTAGANVVITVHIDFIDAAGAHYTVTQSRPIDHPVHGSEDGVSFVVGATVSDGQATTIGGAITVTVEDDSPTITGQISEPTLVVDDTTLLVNASASFSGVAVTHFGADGPAGANALVWSLSTPGGASGIIDVATGEQVNLTLNGGVVEGRTATTNQLVFTVSVDGSGLVTLDQIRAVQHNDPTDPDEPGASAATLSSDGLIKLNLVATDRDGDSASISVDIGQNLQFKDDGPSIATNSASEPNLVVDETNLAADASASFAGLFTQGNYGNDGAGSTGYAVTTVNGTDSGLVDTLTGQHIFLYNDGTGGVVGRVGTGGVADSNGAVAFAVTVNGSGVVTLDQSRAIFHTPDSGPDQPSATITDSAIQLVATITDRDGDQASASVNIGSNLTMKDDAPHIGASSGTEPTITVDETNLATNASASFAGFLGAAGAGYGADGAGTTAYALHVGAGGVASGLFDVATGNQIYLYDVGGTIVGKVGSGPATADSNGATSFTVSVDSNGLVTLDQVLALQHPNALNPDDSLSMANDSLISLSLTVTDKDGDAVSSSVDIASNLTFKDDGPHVEVTTLAEPILTVDETTLPTAIGPISFIDDFSFGFGADGPAAADSKAFTLSIVSGPSGLVDTATGNQVFLFLEAGQVVGREGTSLGDAASGDIVFTVSVNANGEVTLDQDRAVVHGDPTDPDEADTPATLSADDLIKLNMIVTDKDGDQASASINIGRNLHFEDDGPSATNEAQQDVNEGATKSGTFDFLTGNDGGGVTHINGTLLVFDGVTHWSQWIAVDDGQIRAMADGHYEFQANNNASGITSGTFTVTDGDGDPATANWAFNILDVGTPTAGSSTALADDDGLAGAAAGGTNDIDANVGEVAVVNPSEAVFHGDLNADFGSDGAGTISFAEMVGQFRMVGTERVHFTWDNATLTLRAIVDATDGVNPQARAGTELFKVVLDPSLNGNYTLTLEDNVLHAAGGNDETSAPNVQLLFHIVDSDNSPAGGAGGQLNITFNDDMPTLGVSSGSEPTLTVDDTTLATNASGSFAGVLGGSGASYGADGAGTTVYALHVGAGGVASGLFDVATGNQIYLYDVGGTIVGKVGSGVATPNASGATSFTVSVDSNGLVTLDQVLAIQHSPDSGPDQSTSIATDSLISLSLTITDADGDAVSSSVNIASNLVFKDDAPHLGAASGSEPTLTVDDTTLATNASGSFAGVLGAAGAGYGADGAGTTVYALHVGAGGVASGLFDVATGNQIYLYDVGGTIVGKVGSGVATPNASGATSFTVTVDSNGLVTLDQVLAIQHSPDSGPDQSTSMATDSLISLSLTITDKDGDAVSSSVNIASNLVFKDDAPHLGAASGSEPTLTVDDTTLATNASGSFAGVLGASGAGYGADGAGTTVYALHVGAGGVASGLFDVATGNQIYLYDVGGTIVGKVGSGVATPNPAGATSFTVTVDSNGLVTLDQQLAIQHSPDSGPDQSTSMATDSLISLSLTITDKDGDAVSSSVNIASNLVFKDDAPHVGASSGSEPTLTVDDTTLATNASGSFAGVLGLAGSGYGADGAGTTAFVLTVAGGGVASGLFDVATGNQIYLYDVGGTITGKVGSGVATPNPAGATAFTVSVDSNGLVTLDQVLAIQHSPDTGPDQSVSMANDNLITLNLVVTDKDGDVASSSVGIAGNLVFKDDAPTAVSAAAITTGHLTNGTGSASANLDGGAGGDSIVSNNFGADGAGKVIFTTATTDALTNQHYKHGGTELSYLITNGGQTLTGFIDTTPNGVVDAGETVFTIQLQTGVGGNEYTITMNQTIDTTQTVNFTDTLFDFIGGNKGWFGIVPNGQAPGDTPVDDDSHDLLITPTNDTSINTSGILGGVDTGQSVGVGEGFRIDYVVDLTGTPPNNFTNGNASGAILNSGDPVSEANHWYTNGATVTMRQSTGSDVKFTAYNDTDNDQIVGDGTIDTITKIVITYTNSSGTGFSSGDIVRVDNASHNVTLNGVTFSYQFNLDGTVDVHNVQGATGANDNPATTVAVYTDTNAGFVPSAGDPLGFDSLVVTNIGGDDFKFAGFGAVTTTAAPLDLSVPISIVDKDGDVVSSGNLAIHADAATPPVVLDLNGDGVHFLSRDAGVNFDYGAGLVSTAWAASDDGILVRDANHDGNVTGTEIVFGGNGVTDMEALHAQYGAQLDASDADFTQFAVWNDANSNGVVDANELHSLAEAGITSINLVSDGIAYTAANGDVGVAGTSTYTKSDGSTGQAADASFSTGSAKATQEVERVAANSNSTALAAAVAAAGVAASSAAAATAPSFGVSEAAISAAIVGKVAYAGDASFDSGSHFSALSSLSSGGFEASSFQLAGTSHTAIAASHIGELTSAFSIGNGPGALLDATDFGGAMHLQAMPTAMAVGMPSIHALVASASGMEAATSSFGIQHTGQVQQIVADALHGGGSGGMDINALLNALPGAGLGDNAGLNGLATQIGHDVPTWDMGHAGAFTFGATNIMTQPMVLHHDAVQPVVHG</sequence>